<gene>
    <name evidence="2" type="ORF">QQF64_033822</name>
</gene>
<feature type="compositionally biased region" description="Basic and acidic residues" evidence="1">
    <location>
        <begin position="103"/>
        <end position="114"/>
    </location>
</feature>
<reference evidence="2 3" key="1">
    <citation type="submission" date="2023-09" db="EMBL/GenBank/DDBJ databases">
        <authorList>
            <person name="Wang M."/>
        </authorList>
    </citation>
    <scope>NUCLEOTIDE SEQUENCE [LARGE SCALE GENOMIC DNA]</scope>
    <source>
        <strain evidence="2">GT-2023</strain>
        <tissue evidence="2">Liver</tissue>
    </source>
</reference>
<organism evidence="2 3">
    <name type="scientific">Cirrhinus molitorella</name>
    <name type="common">mud carp</name>
    <dbReference type="NCBI Taxonomy" id="172907"/>
    <lineage>
        <taxon>Eukaryota</taxon>
        <taxon>Metazoa</taxon>
        <taxon>Chordata</taxon>
        <taxon>Craniata</taxon>
        <taxon>Vertebrata</taxon>
        <taxon>Euteleostomi</taxon>
        <taxon>Actinopterygii</taxon>
        <taxon>Neopterygii</taxon>
        <taxon>Teleostei</taxon>
        <taxon>Ostariophysi</taxon>
        <taxon>Cypriniformes</taxon>
        <taxon>Cyprinidae</taxon>
        <taxon>Labeoninae</taxon>
        <taxon>Labeonini</taxon>
        <taxon>Cirrhinus</taxon>
    </lineage>
</organism>
<accession>A0ABR3MUY5</accession>
<protein>
    <submittedName>
        <fullName evidence="2">Uncharacterized protein</fullName>
    </submittedName>
</protein>
<evidence type="ECO:0000313" key="2">
    <source>
        <dbReference type="EMBL" id="KAL1268459.1"/>
    </source>
</evidence>
<name>A0ABR3MUY5_9TELE</name>
<proteinExistence type="predicted"/>
<feature type="compositionally biased region" description="Acidic residues" evidence="1">
    <location>
        <begin position="89"/>
        <end position="102"/>
    </location>
</feature>
<dbReference type="EMBL" id="JAYMGO010000009">
    <property type="protein sequence ID" value="KAL1268459.1"/>
    <property type="molecule type" value="Genomic_DNA"/>
</dbReference>
<dbReference type="Proteomes" id="UP001558613">
    <property type="component" value="Unassembled WGS sequence"/>
</dbReference>
<dbReference type="PANTHER" id="PTHR33480">
    <property type="entry name" value="SET DOMAIN-CONTAINING PROTEIN-RELATED"/>
    <property type="match status" value="1"/>
</dbReference>
<comment type="caution">
    <text evidence="2">The sequence shown here is derived from an EMBL/GenBank/DDBJ whole genome shotgun (WGS) entry which is preliminary data.</text>
</comment>
<evidence type="ECO:0000256" key="1">
    <source>
        <dbReference type="SAM" id="MobiDB-lite"/>
    </source>
</evidence>
<feature type="compositionally biased region" description="Polar residues" evidence="1">
    <location>
        <begin position="62"/>
        <end position="71"/>
    </location>
</feature>
<keyword evidence="3" id="KW-1185">Reference proteome</keyword>
<feature type="region of interest" description="Disordered" evidence="1">
    <location>
        <begin position="1"/>
        <end position="114"/>
    </location>
</feature>
<evidence type="ECO:0000313" key="3">
    <source>
        <dbReference type="Proteomes" id="UP001558613"/>
    </source>
</evidence>
<dbReference type="PANTHER" id="PTHR33480:SF5">
    <property type="entry name" value="SI:DKEY-51D8.9"/>
    <property type="match status" value="1"/>
</dbReference>
<feature type="compositionally biased region" description="Basic residues" evidence="1">
    <location>
        <begin position="74"/>
        <end position="83"/>
    </location>
</feature>
<sequence length="528" mass="60651">MDEVRDYSDPLFDSSESIVDETDEDSSSQSDNEVDPKLRRTKSILLDNVPDFSVRSDDSTDEIATSKSEMAQQRPKRSCRHPIQRNLVESDDSCGDSGEEYIPDPREESTGESDERFSDTYWQFLSELNQDEVAVAIKEDHCILEYGFRLFNKNENVISQHQHIRQKLRELGRLVLPFTQDVQKLHCYLSEKQQKQLNALQQEPSPLNWKDLAKVTLAQVILFNRRRAGEVSRMSLSVYLSKDTSETHEDVNLALTALEQKLCKHFVRIAIVGKRGRKVPVLLTPAMRESLDALTEKREECGVLNENGYLFALPHSVHYLRGSDCIRQFVNECDDIKHPTALTSTKLRKHIATLSTVLNLKTTELDQLADFLGHNIEVHRKHYRLPEGTLQLAKISKVLLALEKGRLGEYKGKNLDEIQLDVTDEIIPDAEDSVTSTDEPTSTVYLRRQTKSAKKRVKQTAVKRSWTTDECAAVERHLRKFIVRNQVPGKMDCQRCIDAEAQVLENRDWKAVKYFVKNRIASIRRKVE</sequence>